<evidence type="ECO:0000313" key="4">
    <source>
        <dbReference type="EMBL" id="PON85637.1"/>
    </source>
</evidence>
<dbReference type="Gene3D" id="1.25.40.10">
    <property type="entry name" value="Tetratricopeptide repeat domain"/>
    <property type="match status" value="1"/>
</dbReference>
<feature type="repeat" description="PPR" evidence="3">
    <location>
        <begin position="9"/>
        <end position="43"/>
    </location>
</feature>
<dbReference type="InterPro" id="IPR011990">
    <property type="entry name" value="TPR-like_helical_dom_sf"/>
</dbReference>
<dbReference type="OrthoDB" id="185373at2759"/>
<evidence type="ECO:0000256" key="1">
    <source>
        <dbReference type="ARBA" id="ARBA00007626"/>
    </source>
</evidence>
<dbReference type="Pfam" id="PF01535">
    <property type="entry name" value="PPR"/>
    <property type="match status" value="1"/>
</dbReference>
<keyword evidence="5" id="KW-1185">Reference proteome</keyword>
<dbReference type="InParanoid" id="A0A2P5EJB8"/>
<dbReference type="PANTHER" id="PTHR45717:SF11">
    <property type="entry name" value="PENTACOTRIPEPTIDE-REPEAT REGION OF PRORP DOMAIN-CONTAINING PROTEIN"/>
    <property type="match status" value="1"/>
</dbReference>
<accession>A0A2P5EJB8</accession>
<dbReference type="InterPro" id="IPR002885">
    <property type="entry name" value="PPR_rpt"/>
</dbReference>
<reference evidence="5" key="1">
    <citation type="submission" date="2016-06" db="EMBL/GenBank/DDBJ databases">
        <title>Parallel loss of symbiosis genes in relatives of nitrogen-fixing non-legume Parasponia.</title>
        <authorList>
            <person name="Van Velzen R."/>
            <person name="Holmer R."/>
            <person name="Bu F."/>
            <person name="Rutten L."/>
            <person name="Van Zeijl A."/>
            <person name="Liu W."/>
            <person name="Santuari L."/>
            <person name="Cao Q."/>
            <person name="Sharma T."/>
            <person name="Shen D."/>
            <person name="Roswanjaya Y."/>
            <person name="Wardhani T."/>
            <person name="Kalhor M.S."/>
            <person name="Jansen J."/>
            <person name="Van den Hoogen J."/>
            <person name="Gungor B."/>
            <person name="Hartog M."/>
            <person name="Hontelez J."/>
            <person name="Verver J."/>
            <person name="Yang W.-C."/>
            <person name="Schijlen E."/>
            <person name="Repin R."/>
            <person name="Schilthuizen M."/>
            <person name="Schranz E."/>
            <person name="Heidstra R."/>
            <person name="Miyata K."/>
            <person name="Fedorova E."/>
            <person name="Kohlen W."/>
            <person name="Bisseling T."/>
            <person name="Smit S."/>
            <person name="Geurts R."/>
        </authorList>
    </citation>
    <scope>NUCLEOTIDE SEQUENCE [LARGE SCALE GENOMIC DNA]</scope>
    <source>
        <strain evidence="5">cv. RG33-2</strain>
    </source>
</reference>
<dbReference type="GO" id="GO:0005739">
    <property type="term" value="C:mitochondrion"/>
    <property type="evidence" value="ECO:0007669"/>
    <property type="project" value="TreeGrafter"/>
</dbReference>
<evidence type="ECO:0000313" key="5">
    <source>
        <dbReference type="Proteomes" id="UP000237000"/>
    </source>
</evidence>
<evidence type="ECO:0000256" key="2">
    <source>
        <dbReference type="ARBA" id="ARBA00022737"/>
    </source>
</evidence>
<organism evidence="4 5">
    <name type="scientific">Trema orientale</name>
    <name type="common">Charcoal tree</name>
    <name type="synonym">Celtis orientalis</name>
    <dbReference type="NCBI Taxonomy" id="63057"/>
    <lineage>
        <taxon>Eukaryota</taxon>
        <taxon>Viridiplantae</taxon>
        <taxon>Streptophyta</taxon>
        <taxon>Embryophyta</taxon>
        <taxon>Tracheophyta</taxon>
        <taxon>Spermatophyta</taxon>
        <taxon>Magnoliopsida</taxon>
        <taxon>eudicotyledons</taxon>
        <taxon>Gunneridae</taxon>
        <taxon>Pentapetalae</taxon>
        <taxon>rosids</taxon>
        <taxon>fabids</taxon>
        <taxon>Rosales</taxon>
        <taxon>Cannabaceae</taxon>
        <taxon>Trema</taxon>
    </lineage>
</organism>
<dbReference type="SUPFAM" id="SSF48452">
    <property type="entry name" value="TPR-like"/>
    <property type="match status" value="1"/>
</dbReference>
<dbReference type="STRING" id="63057.A0A2P5EJB8"/>
<sequence length="131" mass="14645">MKSRKGLNTTELFKSMLSLYCKYGVVEKASGIYREIGKHGCKPNSITYRHLALGCLKAGMVEEALKTLEMGLDLTTSNMVRNSIPWLETTLSIVGIFAGKGDVENAEKLFDELKKAFHYGEILKLEISLRL</sequence>
<evidence type="ECO:0000256" key="3">
    <source>
        <dbReference type="PROSITE-ProRule" id="PRU00708"/>
    </source>
</evidence>
<dbReference type="GO" id="GO:0003729">
    <property type="term" value="F:mRNA binding"/>
    <property type="evidence" value="ECO:0007669"/>
    <property type="project" value="UniProtKB-ARBA"/>
</dbReference>
<dbReference type="Proteomes" id="UP000237000">
    <property type="component" value="Unassembled WGS sequence"/>
</dbReference>
<dbReference type="PROSITE" id="PS51375">
    <property type="entry name" value="PPR"/>
    <property type="match status" value="1"/>
</dbReference>
<protein>
    <submittedName>
        <fullName evidence="4">Tetratricopeptide-like helical domain containing protein</fullName>
    </submittedName>
</protein>
<keyword evidence="2" id="KW-0677">Repeat</keyword>
<comment type="caution">
    <text evidence="4">The sequence shown here is derived from an EMBL/GenBank/DDBJ whole genome shotgun (WGS) entry which is preliminary data.</text>
</comment>
<gene>
    <name evidence="4" type="ORF">TorRG33x02_186390</name>
</gene>
<proteinExistence type="inferred from homology"/>
<dbReference type="AlphaFoldDB" id="A0A2P5EJB8"/>
<name>A0A2P5EJB8_TREOI</name>
<comment type="similarity">
    <text evidence="1">Belongs to the PPR family. P subfamily.</text>
</comment>
<dbReference type="Pfam" id="PF13041">
    <property type="entry name" value="PPR_2"/>
    <property type="match status" value="1"/>
</dbReference>
<dbReference type="EMBL" id="JXTC01000145">
    <property type="protein sequence ID" value="PON85637.1"/>
    <property type="molecule type" value="Genomic_DNA"/>
</dbReference>
<dbReference type="NCBIfam" id="TIGR00756">
    <property type="entry name" value="PPR"/>
    <property type="match status" value="1"/>
</dbReference>
<dbReference type="PANTHER" id="PTHR45717">
    <property type="entry name" value="OS12G0527900 PROTEIN"/>
    <property type="match status" value="1"/>
</dbReference>